<dbReference type="InterPro" id="IPR051094">
    <property type="entry name" value="Diverse_Catalytic_Enzymes"/>
</dbReference>
<gene>
    <name evidence="2" type="ORF">E7102_00480</name>
</gene>
<dbReference type="EMBL" id="SUYD01000001">
    <property type="protein sequence ID" value="MBE6264936.1"/>
    <property type="molecule type" value="Genomic_DNA"/>
</dbReference>
<dbReference type="AlphaFoldDB" id="A0A928GGC6"/>
<protein>
    <submittedName>
        <fullName evidence="2">HD domain-containing protein</fullName>
    </submittedName>
</protein>
<comment type="caution">
    <text evidence="2">The sequence shown here is derived from an EMBL/GenBank/DDBJ whole genome shotgun (WGS) entry which is preliminary data.</text>
</comment>
<dbReference type="InterPro" id="IPR003607">
    <property type="entry name" value="HD/PDEase_dom"/>
</dbReference>
<dbReference type="InterPro" id="IPR006674">
    <property type="entry name" value="HD_domain"/>
</dbReference>
<dbReference type="SUPFAM" id="SSF109604">
    <property type="entry name" value="HD-domain/PDEase-like"/>
    <property type="match status" value="1"/>
</dbReference>
<accession>A0A928GGC6</accession>
<dbReference type="Proteomes" id="UP000763088">
    <property type="component" value="Unassembled WGS sequence"/>
</dbReference>
<proteinExistence type="predicted"/>
<evidence type="ECO:0000313" key="3">
    <source>
        <dbReference type="Proteomes" id="UP000763088"/>
    </source>
</evidence>
<name>A0A928GGC6_XYLRU</name>
<feature type="domain" description="HD" evidence="1">
    <location>
        <begin position="23"/>
        <end position="141"/>
    </location>
</feature>
<dbReference type="Gene3D" id="1.10.3210.10">
    <property type="entry name" value="Hypothetical protein af1432"/>
    <property type="match status" value="1"/>
</dbReference>
<dbReference type="PANTHER" id="PTHR35795:SF1">
    <property type="entry name" value="BIS(5'-NUCLEOSYL)-TETRAPHOSPHATASE, SYMMETRICAL"/>
    <property type="match status" value="1"/>
</dbReference>
<organism evidence="2 3">
    <name type="scientific">Xylanibacter ruminicola</name>
    <name type="common">Prevotella ruminicola</name>
    <dbReference type="NCBI Taxonomy" id="839"/>
    <lineage>
        <taxon>Bacteria</taxon>
        <taxon>Pseudomonadati</taxon>
        <taxon>Bacteroidota</taxon>
        <taxon>Bacteroidia</taxon>
        <taxon>Bacteroidales</taxon>
        <taxon>Prevotellaceae</taxon>
        <taxon>Xylanibacter</taxon>
    </lineage>
</organism>
<sequence length="179" mass="20833">MDYQSIINRYYPEDNELKRLLLVHSRQVADRCLLIAKKHPELPLDKEFLEEAAMLHDIGIFRCNAPSIQCTGTEPYICHGYIGGQILREEGFVRHAQVCERHTGTGLTKQQIENQHLPLPLDRSYEPETIEEQVICYADKFYSKSHIELERTVVETAQSLEKFGPEGVRKFLKWVDLFE</sequence>
<reference evidence="2" key="1">
    <citation type="submission" date="2019-04" db="EMBL/GenBank/DDBJ databases">
        <title>Evolution of Biomass-Degrading Anaerobic Consortia Revealed by Metagenomics.</title>
        <authorList>
            <person name="Peng X."/>
        </authorList>
    </citation>
    <scope>NUCLEOTIDE SEQUENCE</scope>
    <source>
        <strain evidence="2">SIG141</strain>
    </source>
</reference>
<dbReference type="Pfam" id="PF01966">
    <property type="entry name" value="HD"/>
    <property type="match status" value="1"/>
</dbReference>
<dbReference type="CDD" id="cd00077">
    <property type="entry name" value="HDc"/>
    <property type="match status" value="1"/>
</dbReference>
<evidence type="ECO:0000259" key="1">
    <source>
        <dbReference type="Pfam" id="PF01966"/>
    </source>
</evidence>
<evidence type="ECO:0000313" key="2">
    <source>
        <dbReference type="EMBL" id="MBE6264936.1"/>
    </source>
</evidence>
<dbReference type="PANTHER" id="PTHR35795">
    <property type="entry name" value="SLR1885 PROTEIN"/>
    <property type="match status" value="1"/>
</dbReference>